<organism evidence="6 7">
    <name type="scientific">Proteus vulgaris</name>
    <dbReference type="NCBI Taxonomy" id="585"/>
    <lineage>
        <taxon>Bacteria</taxon>
        <taxon>Pseudomonadati</taxon>
        <taxon>Pseudomonadota</taxon>
        <taxon>Gammaproteobacteria</taxon>
        <taxon>Enterobacterales</taxon>
        <taxon>Morganellaceae</taxon>
        <taxon>Proteus</taxon>
    </lineage>
</organism>
<dbReference type="InterPro" id="IPR012093">
    <property type="entry name" value="Pirin"/>
</dbReference>
<dbReference type="EMBL" id="UGTW01000001">
    <property type="protein sequence ID" value="SUC16525.1"/>
    <property type="molecule type" value="Genomic_DNA"/>
</dbReference>
<name>A0A379FA69_PROVU</name>
<comment type="similarity">
    <text evidence="1 3">Belongs to the pirin family.</text>
</comment>
<proteinExistence type="inferred from homology"/>
<dbReference type="AlphaFoldDB" id="A0A379FA69"/>
<dbReference type="GeneID" id="93393017"/>
<feature type="domain" description="Pirin C-terminal" evidence="5">
    <location>
        <begin position="179"/>
        <end position="278"/>
    </location>
</feature>
<feature type="binding site" evidence="2">
    <location>
        <position position="111"/>
    </location>
    <ligand>
        <name>Fe cation</name>
        <dbReference type="ChEBI" id="CHEBI:24875"/>
    </ligand>
</feature>
<dbReference type="PANTHER" id="PTHR13903">
    <property type="entry name" value="PIRIN-RELATED"/>
    <property type="match status" value="1"/>
</dbReference>
<dbReference type="PIRSF" id="PIRSF006232">
    <property type="entry name" value="Pirin"/>
    <property type="match status" value="1"/>
</dbReference>
<dbReference type="InterPro" id="IPR008778">
    <property type="entry name" value="Pirin_C_dom"/>
</dbReference>
<sequence length="298" mass="33626">MEHQHDDAVNAPLRITSKMRDVGGIETYRALPDKKQRLIGPWCFLDHLGPTVFNDSIDKLAISPHPHIGLQTFTWMLEGEVLHRDSLGFQQVIRPQQVNLMTAGLGISHSEDSHGDKKEVHLAQLWIVLPNDKRNMPPRFDHYPELPKWQADGADFTLLIGDYQSYNSPVLCLLPMVGMDIMAKHATGISLSLNPKYEYGLFVLTGEMTIKGEIFTANELAYISTQHESSLVIQLSDDTKVLFLGGEPLKENILMWWNFIGRSKEEIQQAITDWNAGSARFGKVVNDERTPLVSPLMP</sequence>
<dbReference type="Gene3D" id="2.60.120.10">
    <property type="entry name" value="Jelly Rolls"/>
    <property type="match status" value="2"/>
</dbReference>
<reference evidence="6 7" key="1">
    <citation type="submission" date="2018-06" db="EMBL/GenBank/DDBJ databases">
        <authorList>
            <consortium name="Pathogen Informatics"/>
            <person name="Doyle S."/>
        </authorList>
    </citation>
    <scope>NUCLEOTIDE SEQUENCE [LARGE SCALE GENOMIC DNA]</scope>
    <source>
        <strain evidence="6 7">NCTC10376</strain>
    </source>
</reference>
<feature type="binding site" evidence="2">
    <location>
        <position position="67"/>
    </location>
    <ligand>
        <name>Fe cation</name>
        <dbReference type="ChEBI" id="CHEBI:24875"/>
    </ligand>
</feature>
<evidence type="ECO:0000313" key="6">
    <source>
        <dbReference type="EMBL" id="SUC16525.1"/>
    </source>
</evidence>
<feature type="binding site" evidence="2">
    <location>
        <position position="65"/>
    </location>
    <ligand>
        <name>Fe cation</name>
        <dbReference type="ChEBI" id="CHEBI:24875"/>
    </ligand>
</feature>
<dbReference type="InterPro" id="IPR011051">
    <property type="entry name" value="RmlC_Cupin_sf"/>
</dbReference>
<dbReference type="Proteomes" id="UP000254331">
    <property type="component" value="Unassembled WGS sequence"/>
</dbReference>
<dbReference type="Pfam" id="PF05726">
    <property type="entry name" value="Pirin_C"/>
    <property type="match status" value="1"/>
</dbReference>
<feature type="binding site" evidence="2">
    <location>
        <position position="109"/>
    </location>
    <ligand>
        <name>Fe cation</name>
        <dbReference type="ChEBI" id="CHEBI:24875"/>
    </ligand>
</feature>
<evidence type="ECO:0000313" key="7">
    <source>
        <dbReference type="Proteomes" id="UP000254331"/>
    </source>
</evidence>
<dbReference type="CDD" id="cd02909">
    <property type="entry name" value="cupin_pirin_N"/>
    <property type="match status" value="1"/>
</dbReference>
<dbReference type="GO" id="GO:0008127">
    <property type="term" value="F:quercetin 2,3-dioxygenase activity"/>
    <property type="evidence" value="ECO:0007669"/>
    <property type="project" value="UniProtKB-EC"/>
</dbReference>
<dbReference type="SUPFAM" id="SSF51182">
    <property type="entry name" value="RmlC-like cupins"/>
    <property type="match status" value="1"/>
</dbReference>
<keyword evidence="2" id="KW-0408">Iron</keyword>
<protein>
    <submittedName>
        <fullName evidence="6">Pirin-like protein</fullName>
        <ecNumber evidence="6">1.13.11.24</ecNumber>
    </submittedName>
</protein>
<evidence type="ECO:0000256" key="3">
    <source>
        <dbReference type="RuleBase" id="RU003457"/>
    </source>
</evidence>
<dbReference type="GO" id="GO:0046872">
    <property type="term" value="F:metal ion binding"/>
    <property type="evidence" value="ECO:0007669"/>
    <property type="project" value="UniProtKB-KW"/>
</dbReference>
<dbReference type="EC" id="1.13.11.24" evidence="6"/>
<evidence type="ECO:0000256" key="1">
    <source>
        <dbReference type="ARBA" id="ARBA00008416"/>
    </source>
</evidence>
<dbReference type="PANTHER" id="PTHR13903:SF8">
    <property type="entry name" value="PIRIN"/>
    <property type="match status" value="1"/>
</dbReference>
<dbReference type="RefSeq" id="WP_036934342.1">
    <property type="nucleotide sequence ID" value="NZ_CABMNT010000003.1"/>
</dbReference>
<evidence type="ECO:0000256" key="2">
    <source>
        <dbReference type="PIRSR" id="PIRSR006232-1"/>
    </source>
</evidence>
<keyword evidence="2" id="KW-0479">Metal-binding</keyword>
<evidence type="ECO:0000259" key="4">
    <source>
        <dbReference type="Pfam" id="PF02678"/>
    </source>
</evidence>
<dbReference type="Pfam" id="PF02678">
    <property type="entry name" value="Pirin"/>
    <property type="match status" value="1"/>
</dbReference>
<gene>
    <name evidence="6" type="primary">yhhW_3</name>
    <name evidence="6" type="ORF">NCTC10376_02424</name>
</gene>
<accession>A0A379FA69</accession>
<dbReference type="InterPro" id="IPR003829">
    <property type="entry name" value="Pirin_N_dom"/>
</dbReference>
<feature type="domain" description="Pirin N-terminal" evidence="4">
    <location>
        <begin position="26"/>
        <end position="127"/>
    </location>
</feature>
<evidence type="ECO:0000259" key="5">
    <source>
        <dbReference type="Pfam" id="PF05726"/>
    </source>
</evidence>
<dbReference type="InterPro" id="IPR014710">
    <property type="entry name" value="RmlC-like_jellyroll"/>
</dbReference>
<keyword evidence="6" id="KW-0560">Oxidoreductase</keyword>
<comment type="cofactor">
    <cofactor evidence="2">
        <name>Fe cation</name>
        <dbReference type="ChEBI" id="CHEBI:24875"/>
    </cofactor>
    <text evidence="2">Binds 1 Fe cation per subunit.</text>
</comment>